<dbReference type="Gene3D" id="3.40.850.10">
    <property type="entry name" value="Kinesin motor domain"/>
    <property type="match status" value="1"/>
</dbReference>
<keyword evidence="4" id="KW-1185">Reference proteome</keyword>
<sequence>MAIVASLRRRRQRDISSRIVHYSRVTSLSISRKVYLIFQRRRVQELPSLHRRSAYETIVAAAIPNVLQGGSCSFFAYGHSGSGKTHTIVGYDYEDGKQLGLCLAAAKRLFDALEPLNAQLPIGKQLGLEFTVDLLNGRAECHIREGYDGKTHIRGETEKLDGGKVRVRPIVKRPCWDFDKLRRELIQAMGKRVVSSSSVHDLSSRTYAVLELEIVNQELEEAREVVV</sequence>
<keyword evidence="1" id="KW-0067">ATP-binding</keyword>
<keyword evidence="1" id="KW-0505">Motor protein</keyword>
<dbReference type="AlphaFoldDB" id="A0A9N9UP78"/>
<comment type="caution">
    <text evidence="3">The sequence shown here is derived from an EMBL/GenBank/DDBJ whole genome shotgun (WGS) entry which is preliminary data.</text>
</comment>
<evidence type="ECO:0000259" key="2">
    <source>
        <dbReference type="PROSITE" id="PS50067"/>
    </source>
</evidence>
<name>A0A9N9UP78_9HYPO</name>
<dbReference type="SUPFAM" id="SSF52540">
    <property type="entry name" value="P-loop containing nucleoside triphosphate hydrolases"/>
    <property type="match status" value="1"/>
</dbReference>
<gene>
    <name evidence="3" type="ORF">CBYS24578_00017013</name>
</gene>
<dbReference type="EMBL" id="CABFNO020001517">
    <property type="protein sequence ID" value="CAG9993202.1"/>
    <property type="molecule type" value="Genomic_DNA"/>
</dbReference>
<dbReference type="OrthoDB" id="3176171at2759"/>
<dbReference type="GO" id="GO:0007018">
    <property type="term" value="P:microtubule-based movement"/>
    <property type="evidence" value="ECO:0007669"/>
    <property type="project" value="InterPro"/>
</dbReference>
<dbReference type="GO" id="GO:0005524">
    <property type="term" value="F:ATP binding"/>
    <property type="evidence" value="ECO:0007669"/>
    <property type="project" value="UniProtKB-UniRule"/>
</dbReference>
<dbReference type="Pfam" id="PF00225">
    <property type="entry name" value="Kinesin"/>
    <property type="match status" value="1"/>
</dbReference>
<protein>
    <recommendedName>
        <fullName evidence="2">Kinesin motor domain-containing protein</fullName>
    </recommendedName>
</protein>
<dbReference type="GO" id="GO:0016887">
    <property type="term" value="F:ATP hydrolysis activity"/>
    <property type="evidence" value="ECO:0007669"/>
    <property type="project" value="TreeGrafter"/>
</dbReference>
<dbReference type="PRINTS" id="PR00380">
    <property type="entry name" value="KINESINHEAVY"/>
</dbReference>
<dbReference type="Proteomes" id="UP000754883">
    <property type="component" value="Unassembled WGS sequence"/>
</dbReference>
<dbReference type="PANTHER" id="PTHR24115">
    <property type="entry name" value="KINESIN-RELATED"/>
    <property type="match status" value="1"/>
</dbReference>
<dbReference type="GO" id="GO:0003777">
    <property type="term" value="F:microtubule motor activity"/>
    <property type="evidence" value="ECO:0007669"/>
    <property type="project" value="InterPro"/>
</dbReference>
<dbReference type="InterPro" id="IPR027417">
    <property type="entry name" value="P-loop_NTPase"/>
</dbReference>
<evidence type="ECO:0000313" key="3">
    <source>
        <dbReference type="EMBL" id="CAG9993202.1"/>
    </source>
</evidence>
<dbReference type="PROSITE" id="PS50067">
    <property type="entry name" value="KINESIN_MOTOR_2"/>
    <property type="match status" value="1"/>
</dbReference>
<dbReference type="InterPro" id="IPR027640">
    <property type="entry name" value="Kinesin-like_fam"/>
</dbReference>
<dbReference type="GO" id="GO:0008017">
    <property type="term" value="F:microtubule binding"/>
    <property type="evidence" value="ECO:0007669"/>
    <property type="project" value="InterPro"/>
</dbReference>
<dbReference type="GO" id="GO:0005871">
    <property type="term" value="C:kinesin complex"/>
    <property type="evidence" value="ECO:0007669"/>
    <property type="project" value="TreeGrafter"/>
</dbReference>
<feature type="domain" description="Kinesin motor" evidence="2">
    <location>
        <begin position="2"/>
        <end position="227"/>
    </location>
</feature>
<accession>A0A9N9UP78</accession>
<proteinExistence type="inferred from homology"/>
<comment type="similarity">
    <text evidence="1">Belongs to the TRAFAC class myosin-kinesin ATPase superfamily. Kinesin family.</text>
</comment>
<evidence type="ECO:0000256" key="1">
    <source>
        <dbReference type="PROSITE-ProRule" id="PRU00283"/>
    </source>
</evidence>
<reference evidence="3" key="1">
    <citation type="submission" date="2021-10" db="EMBL/GenBank/DDBJ databases">
        <authorList>
            <person name="Piombo E."/>
        </authorList>
    </citation>
    <scope>NUCLEOTIDE SEQUENCE</scope>
</reference>
<organism evidence="3 4">
    <name type="scientific">Clonostachys byssicola</name>
    <dbReference type="NCBI Taxonomy" id="160290"/>
    <lineage>
        <taxon>Eukaryota</taxon>
        <taxon>Fungi</taxon>
        <taxon>Dikarya</taxon>
        <taxon>Ascomycota</taxon>
        <taxon>Pezizomycotina</taxon>
        <taxon>Sordariomycetes</taxon>
        <taxon>Hypocreomycetidae</taxon>
        <taxon>Hypocreales</taxon>
        <taxon>Bionectriaceae</taxon>
        <taxon>Clonostachys</taxon>
    </lineage>
</organism>
<evidence type="ECO:0000313" key="4">
    <source>
        <dbReference type="Proteomes" id="UP000754883"/>
    </source>
</evidence>
<dbReference type="InterPro" id="IPR001752">
    <property type="entry name" value="Kinesin_motor_dom"/>
</dbReference>
<feature type="binding site" evidence="1">
    <location>
        <begin position="78"/>
        <end position="85"/>
    </location>
    <ligand>
        <name>ATP</name>
        <dbReference type="ChEBI" id="CHEBI:30616"/>
    </ligand>
</feature>
<dbReference type="InterPro" id="IPR036961">
    <property type="entry name" value="Kinesin_motor_dom_sf"/>
</dbReference>
<dbReference type="GO" id="GO:0005874">
    <property type="term" value="C:microtubule"/>
    <property type="evidence" value="ECO:0007669"/>
    <property type="project" value="TreeGrafter"/>
</dbReference>
<keyword evidence="1" id="KW-0547">Nucleotide-binding</keyword>